<protein>
    <submittedName>
        <fullName evidence="1">Uncharacterized protein</fullName>
    </submittedName>
</protein>
<name>A0AA37X357_9RHOB</name>
<organism evidence="1 2">
    <name type="scientific">Cypionkella aquatica</name>
    <dbReference type="NCBI Taxonomy" id="1756042"/>
    <lineage>
        <taxon>Bacteria</taxon>
        <taxon>Pseudomonadati</taxon>
        <taxon>Pseudomonadota</taxon>
        <taxon>Alphaproteobacteria</taxon>
        <taxon>Rhodobacterales</taxon>
        <taxon>Paracoccaceae</taxon>
        <taxon>Cypionkella</taxon>
    </lineage>
</organism>
<sequence>MTDGIYTPDEISACQAAMSKPAPIEALMLLASGRVVAHVSDDGRQVFLDTLDGQKIRDRGHKMSIAGAWPLYIAGMIDKNCALSDAGHAILASAAGEPA</sequence>
<accession>A0AA37X357</accession>
<reference evidence="1 2" key="1">
    <citation type="journal article" date="2014" name="Int. J. Syst. Evol. Microbiol.">
        <title>Complete genome sequence of Corynebacterium casei LMG S-19264T (=DSM 44701T), isolated from a smear-ripened cheese.</title>
        <authorList>
            <consortium name="US DOE Joint Genome Institute (JGI-PGF)"/>
            <person name="Walter F."/>
            <person name="Albersmeier A."/>
            <person name="Kalinowski J."/>
            <person name="Ruckert C."/>
        </authorList>
    </citation>
    <scope>NUCLEOTIDE SEQUENCE [LARGE SCALE GENOMIC DNA]</scope>
    <source>
        <strain evidence="1 2">NBRC 111766</strain>
    </source>
</reference>
<proteinExistence type="predicted"/>
<dbReference type="RefSeq" id="WP_284324878.1">
    <property type="nucleotide sequence ID" value="NZ_BSPP01000005.1"/>
</dbReference>
<keyword evidence="2" id="KW-1185">Reference proteome</keyword>
<gene>
    <name evidence="1" type="ORF">GCM10010873_16350</name>
</gene>
<dbReference type="Proteomes" id="UP001157355">
    <property type="component" value="Unassembled WGS sequence"/>
</dbReference>
<dbReference type="AlphaFoldDB" id="A0AA37X357"/>
<dbReference type="EMBL" id="BSPP01000005">
    <property type="protein sequence ID" value="GLS86661.1"/>
    <property type="molecule type" value="Genomic_DNA"/>
</dbReference>
<evidence type="ECO:0000313" key="1">
    <source>
        <dbReference type="EMBL" id="GLS86661.1"/>
    </source>
</evidence>
<evidence type="ECO:0000313" key="2">
    <source>
        <dbReference type="Proteomes" id="UP001157355"/>
    </source>
</evidence>
<comment type="caution">
    <text evidence="1">The sequence shown here is derived from an EMBL/GenBank/DDBJ whole genome shotgun (WGS) entry which is preliminary data.</text>
</comment>